<dbReference type="EMBL" id="CP032745">
    <property type="protein sequence ID" value="AYJ40186.1"/>
    <property type="molecule type" value="Genomic_DNA"/>
</dbReference>
<geneLocation type="plasmid" evidence="1 2">
    <name>unnamed1</name>
</geneLocation>
<evidence type="ECO:0000313" key="2">
    <source>
        <dbReference type="Proteomes" id="UP000277896"/>
    </source>
</evidence>
<sequence length="60" mass="6790">MVNWWSKGGQAVAIWWPKRQKTSKRSPHLESPPLAGWLAIFNGESTDSLMLFTSLMQLAC</sequence>
<keyword evidence="1" id="KW-0614">Plasmid</keyword>
<accession>A0AAD0TRH1</accession>
<protein>
    <submittedName>
        <fullName evidence="1">Uncharacterized protein</fullName>
    </submittedName>
</protein>
<dbReference type="Proteomes" id="UP000277896">
    <property type="component" value="Plasmid unnamed1"/>
</dbReference>
<name>A0AAD0TRH1_9LACO</name>
<dbReference type="AlphaFoldDB" id="A0AAD0TRH1"/>
<proteinExistence type="predicted"/>
<organism evidence="1 2">
    <name type="scientific">Lactiplantibacillus paraplantarum</name>
    <dbReference type="NCBI Taxonomy" id="60520"/>
    <lineage>
        <taxon>Bacteria</taxon>
        <taxon>Bacillati</taxon>
        <taxon>Bacillota</taxon>
        <taxon>Bacilli</taxon>
        <taxon>Lactobacillales</taxon>
        <taxon>Lactobacillaceae</taxon>
        <taxon>Lactiplantibacillus</taxon>
    </lineage>
</organism>
<gene>
    <name evidence="1" type="ORF">LP667_15405</name>
</gene>
<evidence type="ECO:0000313" key="1">
    <source>
        <dbReference type="EMBL" id="AYJ40186.1"/>
    </source>
</evidence>
<reference evidence="1 2" key="1">
    <citation type="submission" date="2018-10" db="EMBL/GenBank/DDBJ databases">
        <title>Genome seuquencing of Lactobacillus species.</title>
        <authorList>
            <person name="Baek C."/>
            <person name="Yi H."/>
        </authorList>
    </citation>
    <scope>NUCLEOTIDE SEQUENCE [LARGE SCALE GENOMIC DNA]</scope>
    <source>
        <strain evidence="1 2">DSM 10667</strain>
        <plasmid evidence="1 2">unnamed1</plasmid>
    </source>
</reference>